<dbReference type="GO" id="GO:0004497">
    <property type="term" value="F:monooxygenase activity"/>
    <property type="evidence" value="ECO:0007669"/>
    <property type="project" value="UniProtKB-KW"/>
</dbReference>
<dbReference type="Gene3D" id="3.30.70.100">
    <property type="match status" value="1"/>
</dbReference>
<reference evidence="2 3" key="1">
    <citation type="submission" date="2017-04" db="EMBL/GenBank/DDBJ databases">
        <authorList>
            <person name="Afonso C.L."/>
            <person name="Miller P.J."/>
            <person name="Scott M.A."/>
            <person name="Spackman E."/>
            <person name="Goraichik I."/>
            <person name="Dimitrov K.M."/>
            <person name="Suarez D.L."/>
            <person name="Swayne D.E."/>
        </authorList>
    </citation>
    <scope>NUCLEOTIDE SEQUENCE [LARGE SCALE GENOMIC DNA]</scope>
    <source>
        <strain evidence="2 3">DSM 21164</strain>
    </source>
</reference>
<sequence>MKNPYYAVIFTSTRTPGDNGYGEMADKMVELAKQQTGFLGVESAREEIGITVSYWESQADIANWKKNTDHLFAQQSGIKNWYSWYKVRVCLVEREYEFQK</sequence>
<dbReference type="InterPro" id="IPR052936">
    <property type="entry name" value="Jasmonate_Hydroxylase-like"/>
</dbReference>
<dbReference type="InterPro" id="IPR011008">
    <property type="entry name" value="Dimeric_a/b-barrel"/>
</dbReference>
<accession>A0A1W1Z293</accession>
<dbReference type="PANTHER" id="PTHR37811:SF2">
    <property type="entry name" value="ABM DOMAIN-CONTAINING PROTEIN"/>
    <property type="match status" value="1"/>
</dbReference>
<keyword evidence="2" id="KW-0560">Oxidoreductase</keyword>
<evidence type="ECO:0000313" key="2">
    <source>
        <dbReference type="EMBL" id="SMC42597.1"/>
    </source>
</evidence>
<keyword evidence="2" id="KW-0503">Monooxygenase</keyword>
<keyword evidence="3" id="KW-1185">Reference proteome</keyword>
<dbReference type="RefSeq" id="WP_084060344.1">
    <property type="nucleotide sequence ID" value="NZ_FWXO01000001.1"/>
</dbReference>
<feature type="domain" description="ABM" evidence="1">
    <location>
        <begin position="5"/>
        <end position="74"/>
    </location>
</feature>
<dbReference type="Pfam" id="PF03992">
    <property type="entry name" value="ABM"/>
    <property type="match status" value="1"/>
</dbReference>
<proteinExistence type="predicted"/>
<dbReference type="Proteomes" id="UP000192360">
    <property type="component" value="Unassembled WGS sequence"/>
</dbReference>
<gene>
    <name evidence="2" type="ORF">SAMN05660703_1069</name>
</gene>
<organism evidence="2 3">
    <name type="scientific">Cellulophaga tyrosinoxydans</name>
    <dbReference type="NCBI Taxonomy" id="504486"/>
    <lineage>
        <taxon>Bacteria</taxon>
        <taxon>Pseudomonadati</taxon>
        <taxon>Bacteroidota</taxon>
        <taxon>Flavobacteriia</taxon>
        <taxon>Flavobacteriales</taxon>
        <taxon>Flavobacteriaceae</taxon>
        <taxon>Cellulophaga</taxon>
    </lineage>
</organism>
<evidence type="ECO:0000313" key="3">
    <source>
        <dbReference type="Proteomes" id="UP000192360"/>
    </source>
</evidence>
<dbReference type="EMBL" id="FWXO01000001">
    <property type="protein sequence ID" value="SMC42597.1"/>
    <property type="molecule type" value="Genomic_DNA"/>
</dbReference>
<dbReference type="STRING" id="504486.SAMN05660703_1069"/>
<dbReference type="AlphaFoldDB" id="A0A1W1Z293"/>
<evidence type="ECO:0000259" key="1">
    <source>
        <dbReference type="Pfam" id="PF03992"/>
    </source>
</evidence>
<dbReference type="InterPro" id="IPR007138">
    <property type="entry name" value="ABM_dom"/>
</dbReference>
<protein>
    <submittedName>
        <fullName evidence="2">Heme-degrading monooxygenase HmoA</fullName>
    </submittedName>
</protein>
<dbReference type="PANTHER" id="PTHR37811">
    <property type="entry name" value="BLL5343 PROTEIN"/>
    <property type="match status" value="1"/>
</dbReference>
<name>A0A1W1Z293_9FLAO</name>
<dbReference type="SUPFAM" id="SSF54909">
    <property type="entry name" value="Dimeric alpha+beta barrel"/>
    <property type="match status" value="1"/>
</dbReference>
<dbReference type="OrthoDB" id="9798439at2"/>